<keyword evidence="1" id="KW-0812">Transmembrane</keyword>
<dbReference type="Pfam" id="PF05137">
    <property type="entry name" value="PilN"/>
    <property type="match status" value="1"/>
</dbReference>
<reference evidence="2 3" key="1">
    <citation type="journal article" date="2013" name="Environ. Microbiol.">
        <title>Genome analysis of Chitinivibrio alkaliphilus gen. nov., sp. nov., a novel extremely haloalkaliphilic anaerobic chitinolytic bacterium from the candidate phylum Termite Group 3.</title>
        <authorList>
            <person name="Sorokin D.Y."/>
            <person name="Gumerov V.M."/>
            <person name="Rakitin A.L."/>
            <person name="Beletsky A.V."/>
            <person name="Damste J.S."/>
            <person name="Muyzer G."/>
            <person name="Mardanov A.V."/>
            <person name="Ravin N.V."/>
        </authorList>
    </citation>
    <scope>NUCLEOTIDE SEQUENCE [LARGE SCALE GENOMIC DNA]</scope>
    <source>
        <strain evidence="2 3">ACht1</strain>
    </source>
</reference>
<comment type="caution">
    <text evidence="2">The sequence shown here is derived from an EMBL/GenBank/DDBJ whole genome shotgun (WGS) entry which is preliminary data.</text>
</comment>
<sequence>MVEKIEINLIPNEYRVYRRAVKIPKDILISLLVSILLVGGAFLFYSLKVNERDTLEEDVAEISTKIAAEQHVERQIQDLKEKRQDALAMLNGLSSIPLDHGEWIYLMESYVREIPRNTWITTIEGEKIVPPLPDNAEEEEIEFANQYKMSVTGQTESFGEVGQYMARLKSVPGIDDVEVVEVNSAGDNEGFRFEFRHSFEKVSFESR</sequence>
<accession>U7D336</accession>
<keyword evidence="3" id="KW-1185">Reference proteome</keyword>
<dbReference type="Proteomes" id="UP000017148">
    <property type="component" value="Unassembled WGS sequence"/>
</dbReference>
<gene>
    <name evidence="2" type="ORF">CALK_2220</name>
</gene>
<dbReference type="PANTHER" id="PTHR40278:SF1">
    <property type="entry name" value="DNA UTILIZATION PROTEIN HOFN"/>
    <property type="match status" value="1"/>
</dbReference>
<keyword evidence="1" id="KW-0472">Membrane</keyword>
<dbReference type="EMBL" id="ASJR01000026">
    <property type="protein sequence ID" value="ERP30909.1"/>
    <property type="molecule type" value="Genomic_DNA"/>
</dbReference>
<dbReference type="PANTHER" id="PTHR40278">
    <property type="entry name" value="DNA UTILIZATION PROTEIN HOFN"/>
    <property type="match status" value="1"/>
</dbReference>
<proteinExistence type="predicted"/>
<evidence type="ECO:0000313" key="2">
    <source>
        <dbReference type="EMBL" id="ERP30909.1"/>
    </source>
</evidence>
<dbReference type="RefSeq" id="WP_022637592.1">
    <property type="nucleotide sequence ID" value="NZ_ASJR01000026.1"/>
</dbReference>
<dbReference type="InterPro" id="IPR007813">
    <property type="entry name" value="PilN"/>
</dbReference>
<dbReference type="STRING" id="1313304.CALK_2220"/>
<evidence type="ECO:0000256" key="1">
    <source>
        <dbReference type="SAM" id="Phobius"/>
    </source>
</evidence>
<feature type="transmembrane region" description="Helical" evidence="1">
    <location>
        <begin position="27"/>
        <end position="47"/>
    </location>
</feature>
<dbReference type="InterPro" id="IPR052534">
    <property type="entry name" value="Extracell_DNA_Util/SecSys_Comp"/>
</dbReference>
<evidence type="ECO:0000313" key="3">
    <source>
        <dbReference type="Proteomes" id="UP000017148"/>
    </source>
</evidence>
<protein>
    <submittedName>
        <fullName evidence="2">Fimbrial assembly protein PilN</fullName>
    </submittedName>
</protein>
<organism evidence="2 3">
    <name type="scientific">Chitinivibrio alkaliphilus ACht1</name>
    <dbReference type="NCBI Taxonomy" id="1313304"/>
    <lineage>
        <taxon>Bacteria</taxon>
        <taxon>Pseudomonadati</taxon>
        <taxon>Fibrobacterota</taxon>
        <taxon>Chitinivibrionia</taxon>
        <taxon>Chitinivibrionales</taxon>
        <taxon>Chitinivibrionaceae</taxon>
        <taxon>Chitinivibrio</taxon>
    </lineage>
</organism>
<keyword evidence="1" id="KW-1133">Transmembrane helix</keyword>
<name>U7D336_9BACT</name>
<dbReference type="AlphaFoldDB" id="U7D336"/>